<feature type="region of interest" description="Disordered" evidence="1">
    <location>
        <begin position="77"/>
        <end position="106"/>
    </location>
</feature>
<accession>A0AAV3QAS4</accession>
<feature type="compositionally biased region" description="Polar residues" evidence="1">
    <location>
        <begin position="82"/>
        <end position="103"/>
    </location>
</feature>
<keyword evidence="3" id="KW-1185">Reference proteome</keyword>
<dbReference type="Proteomes" id="UP001454036">
    <property type="component" value="Unassembled WGS sequence"/>
</dbReference>
<evidence type="ECO:0000313" key="3">
    <source>
        <dbReference type="Proteomes" id="UP001454036"/>
    </source>
</evidence>
<dbReference type="EMBL" id="BAABME010003673">
    <property type="protein sequence ID" value="GAA0159725.1"/>
    <property type="molecule type" value="Genomic_DNA"/>
</dbReference>
<evidence type="ECO:0000256" key="1">
    <source>
        <dbReference type="SAM" id="MobiDB-lite"/>
    </source>
</evidence>
<name>A0AAV3QAS4_LITER</name>
<protein>
    <submittedName>
        <fullName evidence="2">Uncharacterized protein</fullName>
    </submittedName>
</protein>
<dbReference type="AlphaFoldDB" id="A0AAV3QAS4"/>
<feature type="compositionally biased region" description="Basic residues" evidence="1">
    <location>
        <begin position="216"/>
        <end position="227"/>
    </location>
</feature>
<comment type="caution">
    <text evidence="2">The sequence shown here is derived from an EMBL/GenBank/DDBJ whole genome shotgun (WGS) entry which is preliminary data.</text>
</comment>
<reference evidence="2 3" key="1">
    <citation type="submission" date="2024-01" db="EMBL/GenBank/DDBJ databases">
        <title>The complete chloroplast genome sequence of Lithospermum erythrorhizon: insights into the phylogenetic relationship among Boraginaceae species and the maternal lineages of purple gromwells.</title>
        <authorList>
            <person name="Okada T."/>
            <person name="Watanabe K."/>
        </authorList>
    </citation>
    <scope>NUCLEOTIDE SEQUENCE [LARGE SCALE GENOMIC DNA]</scope>
</reference>
<proteinExistence type="predicted"/>
<feature type="region of interest" description="Disordered" evidence="1">
    <location>
        <begin position="215"/>
        <end position="243"/>
    </location>
</feature>
<organism evidence="2 3">
    <name type="scientific">Lithospermum erythrorhizon</name>
    <name type="common">Purple gromwell</name>
    <name type="synonym">Lithospermum officinale var. erythrorhizon</name>
    <dbReference type="NCBI Taxonomy" id="34254"/>
    <lineage>
        <taxon>Eukaryota</taxon>
        <taxon>Viridiplantae</taxon>
        <taxon>Streptophyta</taxon>
        <taxon>Embryophyta</taxon>
        <taxon>Tracheophyta</taxon>
        <taxon>Spermatophyta</taxon>
        <taxon>Magnoliopsida</taxon>
        <taxon>eudicotyledons</taxon>
        <taxon>Gunneridae</taxon>
        <taxon>Pentapetalae</taxon>
        <taxon>asterids</taxon>
        <taxon>lamiids</taxon>
        <taxon>Boraginales</taxon>
        <taxon>Boraginaceae</taxon>
        <taxon>Boraginoideae</taxon>
        <taxon>Lithospermeae</taxon>
        <taxon>Lithospermum</taxon>
    </lineage>
</organism>
<feature type="compositionally biased region" description="Basic and acidic residues" evidence="1">
    <location>
        <begin position="228"/>
        <end position="238"/>
    </location>
</feature>
<evidence type="ECO:0000313" key="2">
    <source>
        <dbReference type="EMBL" id="GAA0159725.1"/>
    </source>
</evidence>
<gene>
    <name evidence="2" type="ORF">LIER_16435</name>
</gene>
<sequence length="484" mass="53719">MIMCLSPIVADTSKTRNPSSDFIERVGSIETLISPVEGSKRIEKHVDREVDDVGVGTQHSGVSVEEVNVPEKVSENVEGVNPSVNDTSNETSYKSAKTHSSMDPTVPKILAGMKGTKAGGVKRGRIKRNLRKQGILVRHVKRDSPAMNPTVEEAAVDSPGENQDDDDVVVVFYTTSRNRRRTKTSVVAGGVDIEVVEKPYEAVDVEELKRLAEKKKATKKDKGKVKRPSVDKAGEPVPKKRKGVFRGDRFIPDDVADVSEEEDMAEILRKRSKSKLKIDDNRNKVNNRRNAKDVLDLKTEGVDFNSEEHEARWKLLVVMANIGPHWQKMVRKFVCCISVDVADPDSPIFHKVKLRGHIFKFSPALINKHYRSSNDGITGATLNLADIIGELTREALIAWPTKGQLQGFSLSLRYVVSHNIGDHSRTGAKLKPNSFPILICSQLVNQHPKVLKAEDVFGEDAKSVTIKNKLMTGKYVIDVPLRDA</sequence>